<evidence type="ECO:0000256" key="1">
    <source>
        <dbReference type="RuleBase" id="RU000487"/>
    </source>
</evidence>
<name>A0ABP1E597_9APHY</name>
<sequence>MPRGIPNAKRDESAMRFTSFHVPLAPNPKHVGSTYLKSESQTLWSRNAARAGKNKAVADEVSAPSGVEGRRGSKVLVIHPGSRWLRVGRASDVTPVTVPNVIARKQKEAVPEPVFVPNIIRPREDRKRGHPAFIPQPNDEYGISLQSDDPFDERVAAITISLRDRMRFYKLRVATNAANIASTFNESFKPEILPEENDPFRVNWISTSAKEYHVGEEALHLSDPHSLGYVVRWPIYGRTFNARGYPSRQLILEDVETILRNVLQEQLDIDSRSYKDYSVVLVVPDFYDRFYVRDMARMLLINMGFKQLCAQQESLAATYGAGMSNACVVDMGACKTSIACVDDGLVIGDSRMCLSMGGDDITEFLYVMLEKMNFPYRDVNLARSYDWHVFEDLKARLCTLAEGDVGLNLYDFVVRRPGKPTEKYGLRAYDEIILSPMCLFEPRVIEFDNKRAGKGPIPSIDVTEEIVEQTSDHVTQAMMISTQHLLPTALPKPILVQQPEPQSSLPASGPQTPGIINPVQPSPSVPQEGEDTVTPTAVPSVPAAAPEGSENQAPETPEQTIVDASTTEPHNAASTEVKPVAPTVTGDGTADAPMEIVDVDDGDTKASTSVTPAAVQVQQPVLFQPPQPAPVYPGGFPIDVFFEASKLPLDVAIFNSARASGGDEKIRKYLQAVLVIGGTALTPGMAHALESRLQAIATPLVPNMEKVQIIPPPKDVDPRVLAWKGAAVLGKMDGVADLWITPQDWDIFGMRALRERSFFL</sequence>
<protein>
    <recommendedName>
        <fullName evidence="5">Actin-related protein 8</fullName>
    </recommendedName>
</protein>
<organism evidence="3 4">
    <name type="scientific">Somion occarium</name>
    <dbReference type="NCBI Taxonomy" id="3059160"/>
    <lineage>
        <taxon>Eukaryota</taxon>
        <taxon>Fungi</taxon>
        <taxon>Dikarya</taxon>
        <taxon>Basidiomycota</taxon>
        <taxon>Agaricomycotina</taxon>
        <taxon>Agaricomycetes</taxon>
        <taxon>Polyporales</taxon>
        <taxon>Cerrenaceae</taxon>
        <taxon>Somion</taxon>
    </lineage>
</organism>
<dbReference type="Proteomes" id="UP001497453">
    <property type="component" value="Chromosome 8"/>
</dbReference>
<evidence type="ECO:0000313" key="3">
    <source>
        <dbReference type="EMBL" id="CAL1714578.1"/>
    </source>
</evidence>
<dbReference type="Gene3D" id="3.90.640.10">
    <property type="entry name" value="Actin, Chain A, domain 4"/>
    <property type="match status" value="1"/>
</dbReference>
<dbReference type="InterPro" id="IPR004000">
    <property type="entry name" value="Actin"/>
</dbReference>
<comment type="similarity">
    <text evidence="1">Belongs to the actin family.</text>
</comment>
<proteinExistence type="inferred from homology"/>
<evidence type="ECO:0000256" key="2">
    <source>
        <dbReference type="SAM" id="MobiDB-lite"/>
    </source>
</evidence>
<dbReference type="InterPro" id="IPR043129">
    <property type="entry name" value="ATPase_NBD"/>
</dbReference>
<dbReference type="SMART" id="SM00268">
    <property type="entry name" value="ACTIN"/>
    <property type="match status" value="1"/>
</dbReference>
<evidence type="ECO:0008006" key="5">
    <source>
        <dbReference type="Google" id="ProtNLM"/>
    </source>
</evidence>
<feature type="region of interest" description="Disordered" evidence="2">
    <location>
        <begin position="499"/>
        <end position="592"/>
    </location>
</feature>
<feature type="compositionally biased region" description="Low complexity" evidence="2">
    <location>
        <begin position="532"/>
        <end position="546"/>
    </location>
</feature>
<dbReference type="PANTHER" id="PTHR11937">
    <property type="entry name" value="ACTIN"/>
    <property type="match status" value="1"/>
</dbReference>
<keyword evidence="4" id="KW-1185">Reference proteome</keyword>
<feature type="compositionally biased region" description="Polar residues" evidence="2">
    <location>
        <begin position="549"/>
        <end position="574"/>
    </location>
</feature>
<evidence type="ECO:0000313" key="4">
    <source>
        <dbReference type="Proteomes" id="UP001497453"/>
    </source>
</evidence>
<dbReference type="Pfam" id="PF00022">
    <property type="entry name" value="Actin"/>
    <property type="match status" value="2"/>
</dbReference>
<dbReference type="EMBL" id="OZ037951">
    <property type="protein sequence ID" value="CAL1714578.1"/>
    <property type="molecule type" value="Genomic_DNA"/>
</dbReference>
<feature type="compositionally biased region" description="Polar residues" evidence="2">
    <location>
        <begin position="499"/>
        <end position="511"/>
    </location>
</feature>
<dbReference type="CDD" id="cd10206">
    <property type="entry name" value="ASKHA_NBD_Arp8-like"/>
    <property type="match status" value="1"/>
</dbReference>
<gene>
    <name evidence="3" type="ORF">GFSPODELE1_LOCUS9835</name>
</gene>
<reference evidence="4" key="1">
    <citation type="submission" date="2024-04" db="EMBL/GenBank/DDBJ databases">
        <authorList>
            <person name="Shaw F."/>
            <person name="Minotto A."/>
        </authorList>
    </citation>
    <scope>NUCLEOTIDE SEQUENCE [LARGE SCALE GENOMIC DNA]</scope>
</reference>
<dbReference type="Gene3D" id="3.30.420.40">
    <property type="match status" value="3"/>
</dbReference>
<accession>A0ABP1E597</accession>
<dbReference type="SUPFAM" id="SSF53067">
    <property type="entry name" value="Actin-like ATPase domain"/>
    <property type="match status" value="2"/>
</dbReference>